<dbReference type="Gene3D" id="3.40.225.10">
    <property type="entry name" value="Class II aldolase/adducin N-terminal domain"/>
    <property type="match status" value="1"/>
</dbReference>
<sequence length="194" mass="21726">MLSYQSEREEIIRVLKILYEKDFIQANVGNVSVKVTENEILITPRGKRKAELNPEDILVVDMNGNVIEGTLDPSIELKTHLAWYRVKPGIGAIIHAHPPYTTAVSFYTPVESKPLMAELSDYLGLKLISIPYKKAGSAELEEEVSDKGALEGVYILILQKHGVLVAGKNLMDALNRLELLEFDMKIKVLKELVI</sequence>
<accession>A0A7V3ZYS9</accession>
<dbReference type="PANTHER" id="PTHR22789">
    <property type="entry name" value="FUCULOSE PHOSPHATE ALDOLASE"/>
    <property type="match status" value="1"/>
</dbReference>
<dbReference type="InterPro" id="IPR036409">
    <property type="entry name" value="Aldolase_II/adducin_N_sf"/>
</dbReference>
<keyword evidence="2" id="KW-0456">Lyase</keyword>
<evidence type="ECO:0000256" key="2">
    <source>
        <dbReference type="ARBA" id="ARBA00023239"/>
    </source>
</evidence>
<dbReference type="PANTHER" id="PTHR22789:SF0">
    <property type="entry name" value="3-OXO-TETRONATE 4-PHOSPHATE DECARBOXYLASE-RELATED"/>
    <property type="match status" value="1"/>
</dbReference>
<proteinExistence type="predicted"/>
<feature type="domain" description="Class II aldolase/adducin N-terminal" evidence="3">
    <location>
        <begin position="9"/>
        <end position="188"/>
    </location>
</feature>
<dbReference type="AlphaFoldDB" id="A0A7V3ZYS9"/>
<dbReference type="GO" id="GO:0046872">
    <property type="term" value="F:metal ion binding"/>
    <property type="evidence" value="ECO:0007669"/>
    <property type="project" value="UniProtKB-KW"/>
</dbReference>
<evidence type="ECO:0000259" key="3">
    <source>
        <dbReference type="SMART" id="SM01007"/>
    </source>
</evidence>
<reference evidence="4" key="1">
    <citation type="journal article" date="2020" name="mSystems">
        <title>Genome- and Community-Level Interaction Insights into Carbon Utilization and Element Cycling Functions of Hydrothermarchaeota in Hydrothermal Sediment.</title>
        <authorList>
            <person name="Zhou Z."/>
            <person name="Liu Y."/>
            <person name="Xu W."/>
            <person name="Pan J."/>
            <person name="Luo Z.H."/>
            <person name="Li M."/>
        </authorList>
    </citation>
    <scope>NUCLEOTIDE SEQUENCE [LARGE SCALE GENOMIC DNA]</scope>
    <source>
        <strain evidence="4">SpSt-69</strain>
    </source>
</reference>
<dbReference type="EMBL" id="DTDJ01000046">
    <property type="protein sequence ID" value="HGL18120.1"/>
    <property type="molecule type" value="Genomic_DNA"/>
</dbReference>
<dbReference type="InterPro" id="IPR001303">
    <property type="entry name" value="Aldolase_II/adducin_N"/>
</dbReference>
<dbReference type="GO" id="GO:0005829">
    <property type="term" value="C:cytosol"/>
    <property type="evidence" value="ECO:0007669"/>
    <property type="project" value="TreeGrafter"/>
</dbReference>
<comment type="caution">
    <text evidence="4">The sequence shown here is derived from an EMBL/GenBank/DDBJ whole genome shotgun (WGS) entry which is preliminary data.</text>
</comment>
<gene>
    <name evidence="4" type="ORF">ENU66_07320</name>
</gene>
<dbReference type="Pfam" id="PF00596">
    <property type="entry name" value="Aldolase_II"/>
    <property type="match status" value="1"/>
</dbReference>
<dbReference type="GO" id="GO:0016832">
    <property type="term" value="F:aldehyde-lyase activity"/>
    <property type="evidence" value="ECO:0007669"/>
    <property type="project" value="TreeGrafter"/>
</dbReference>
<dbReference type="SMART" id="SM01007">
    <property type="entry name" value="Aldolase_II"/>
    <property type="match status" value="1"/>
</dbReference>
<name>A0A7V3ZYS9_UNCW3</name>
<evidence type="ECO:0000313" key="4">
    <source>
        <dbReference type="EMBL" id="HGL18120.1"/>
    </source>
</evidence>
<dbReference type="SUPFAM" id="SSF53639">
    <property type="entry name" value="AraD/HMP-PK domain-like"/>
    <property type="match status" value="1"/>
</dbReference>
<dbReference type="GO" id="GO:0019323">
    <property type="term" value="P:pentose catabolic process"/>
    <property type="evidence" value="ECO:0007669"/>
    <property type="project" value="TreeGrafter"/>
</dbReference>
<evidence type="ECO:0000256" key="1">
    <source>
        <dbReference type="ARBA" id="ARBA00022723"/>
    </source>
</evidence>
<organism evidence="4">
    <name type="scientific">candidate division WOR-3 bacterium</name>
    <dbReference type="NCBI Taxonomy" id="2052148"/>
    <lineage>
        <taxon>Bacteria</taxon>
        <taxon>Bacteria division WOR-3</taxon>
    </lineage>
</organism>
<dbReference type="InterPro" id="IPR050197">
    <property type="entry name" value="Aldolase_class_II_sugar_metab"/>
</dbReference>
<protein>
    <submittedName>
        <fullName evidence="4">Class II aldolase/adducin family protein</fullName>
    </submittedName>
</protein>
<keyword evidence="1" id="KW-0479">Metal-binding</keyword>